<dbReference type="InterPro" id="IPR004839">
    <property type="entry name" value="Aminotransferase_I/II_large"/>
</dbReference>
<reference evidence="4 5" key="1">
    <citation type="submission" date="2013-08" db="EMBL/GenBank/DDBJ databases">
        <authorList>
            <person name="Weinstock G."/>
            <person name="Sodergren E."/>
            <person name="Wylie T."/>
            <person name="Fulton L."/>
            <person name="Fulton R."/>
            <person name="Fronick C."/>
            <person name="O'Laughlin M."/>
            <person name="Godfrey J."/>
            <person name="Miner T."/>
            <person name="Herter B."/>
            <person name="Appelbaum E."/>
            <person name="Cordes M."/>
            <person name="Lek S."/>
            <person name="Wollam A."/>
            <person name="Pepin K.H."/>
            <person name="Palsikar V.B."/>
            <person name="Mitreva M."/>
            <person name="Wilson R.K."/>
        </authorList>
    </citation>
    <scope>NUCLEOTIDE SEQUENCE [LARGE SCALE GENOMIC DNA]</scope>
    <source>
        <strain evidence="4 5">ATCC 700332</strain>
    </source>
</reference>
<dbReference type="PANTHER" id="PTHR42885">
    <property type="entry name" value="HISTIDINOL-PHOSPHATE AMINOTRANSFERASE-RELATED"/>
    <property type="match status" value="1"/>
</dbReference>
<dbReference type="InterPro" id="IPR015422">
    <property type="entry name" value="PyrdxlP-dep_Trfase_small"/>
</dbReference>
<dbReference type="EC" id="2.6.1.-" evidence="1"/>
<dbReference type="CDD" id="cd02523">
    <property type="entry name" value="PC_cytidylyltransferase"/>
    <property type="match status" value="1"/>
</dbReference>
<dbReference type="InterPro" id="IPR015421">
    <property type="entry name" value="PyrdxlP-dep_Trfase_major"/>
</dbReference>
<protein>
    <recommendedName>
        <fullName evidence="1">Aminotransferase</fullName>
        <ecNumber evidence="1">2.6.1.-</ecNumber>
    </recommendedName>
</protein>
<keyword evidence="1 4" id="KW-0032">Aminotransferase</keyword>
<gene>
    <name evidence="4" type="ORF">HMPREF9193_00706</name>
</gene>
<comment type="similarity">
    <text evidence="1">Belongs to the class-I pyridoxal-phosphate-dependent aminotransferase family.</text>
</comment>
<evidence type="ECO:0000259" key="3">
    <source>
        <dbReference type="Pfam" id="PF12804"/>
    </source>
</evidence>
<comment type="caution">
    <text evidence="4">The sequence shown here is derived from an EMBL/GenBank/DDBJ whole genome shotgun (WGS) entry which is preliminary data.</text>
</comment>
<feature type="domain" description="MobA-like NTP transferase" evidence="3">
    <location>
        <begin position="3"/>
        <end position="131"/>
    </location>
</feature>
<organism evidence="4 5">
    <name type="scientific">Treponema lecithinolyticum ATCC 700332</name>
    <dbReference type="NCBI Taxonomy" id="1321815"/>
    <lineage>
        <taxon>Bacteria</taxon>
        <taxon>Pseudomonadati</taxon>
        <taxon>Spirochaetota</taxon>
        <taxon>Spirochaetia</taxon>
        <taxon>Spirochaetales</taxon>
        <taxon>Treponemataceae</taxon>
        <taxon>Treponema</taxon>
    </lineage>
</organism>
<dbReference type="PROSITE" id="PS00105">
    <property type="entry name" value="AA_TRANSFER_CLASS_1"/>
    <property type="match status" value="1"/>
</dbReference>
<proteinExistence type="inferred from homology"/>
<dbReference type="SUPFAM" id="SSF53383">
    <property type="entry name" value="PLP-dependent transferases"/>
    <property type="match status" value="1"/>
</dbReference>
<comment type="cofactor">
    <cofactor evidence="1">
        <name>pyridoxal 5'-phosphate</name>
        <dbReference type="ChEBI" id="CHEBI:597326"/>
    </cofactor>
</comment>
<dbReference type="GO" id="GO:0008483">
    <property type="term" value="F:transaminase activity"/>
    <property type="evidence" value="ECO:0007669"/>
    <property type="project" value="UniProtKB-KW"/>
</dbReference>
<dbReference type="Gene3D" id="3.90.550.10">
    <property type="entry name" value="Spore Coat Polysaccharide Biosynthesis Protein SpsA, Chain A"/>
    <property type="match status" value="1"/>
</dbReference>
<feature type="domain" description="Aminotransferase class I/classII large" evidence="2">
    <location>
        <begin position="310"/>
        <end position="608"/>
    </location>
</feature>
<keyword evidence="5" id="KW-1185">Reference proteome</keyword>
<dbReference type="Gene3D" id="3.90.1150.10">
    <property type="entry name" value="Aspartate Aminotransferase, domain 1"/>
    <property type="match status" value="1"/>
</dbReference>
<accession>A0ABN0P028</accession>
<dbReference type="InterPro" id="IPR015424">
    <property type="entry name" value="PyrdxlP-dep_Trfase"/>
</dbReference>
<dbReference type="InterPro" id="IPR004838">
    <property type="entry name" value="NHTrfase_class1_PyrdxlP-BS"/>
</dbReference>
<dbReference type="Pfam" id="PF12804">
    <property type="entry name" value="NTP_transf_3"/>
    <property type="match status" value="1"/>
</dbReference>
<sequence length="612" mass="69889">MQALMLAAGMGKRLGRYTQNATKCMVPVNGKTLIEYCIEALLKAGIRTMIIVIGYKGDALKKFLDGKYPEMRITWIENPVYDKTNNIYSLFLASNELEKDDTILLESDLIFDPALIGELIENPEPNLAVVSHFEPWMDGTVTLIDSQNNITGMLGKKQFLWENIGDYYKTVNIYKLSKEFSSKYYVPFLAAYQKAYGQNEYYEQVLKVISFLDCTNLRAYPISGERWYEIDDMQDLAIASNRFACKEKKLELMQKRYGGYWRFPSMLDYCYLVNPYFPPEKLVNELKANFQTLLTEYPSGSAEQALLAGKIFGIAPEKTVVGNGAAELISALTPYLKAPFLTVHPTFNEYPERFKKHFGEDSIVPLYADGKTFSYGTQELISALDKAEKDGKKIGTVLLINPDNPSGNFIAKRDAEKLLEYCTQKNIICVFDESFIDFAQSDIRYTFFNDDILEKYSCLIVIKSISKSYGVPGLRLGVAASSRTELVQKLRKEISIWNINSFAEYFLQIFDKYKADYKTGCDKIAAERTRFFELLRGIPGLYPYASQANYILCKLTEKLTSSKLTMQLLEKYNIFIKDLSSKTGFEHGQFIRLAVRSKQDNDKLIKALQELL</sequence>
<evidence type="ECO:0000256" key="1">
    <source>
        <dbReference type="RuleBase" id="RU000481"/>
    </source>
</evidence>
<dbReference type="InterPro" id="IPR029044">
    <property type="entry name" value="Nucleotide-diphossugar_trans"/>
</dbReference>
<dbReference type="InterPro" id="IPR025877">
    <property type="entry name" value="MobA-like_NTP_Trfase"/>
</dbReference>
<dbReference type="EMBL" id="AWVH01000023">
    <property type="protein sequence ID" value="ERJ93617.1"/>
    <property type="molecule type" value="Genomic_DNA"/>
</dbReference>
<dbReference type="SUPFAM" id="SSF53448">
    <property type="entry name" value="Nucleotide-diphospho-sugar transferases"/>
    <property type="match status" value="1"/>
</dbReference>
<dbReference type="RefSeq" id="WP_021686930.1">
    <property type="nucleotide sequence ID" value="NZ_KI260564.1"/>
</dbReference>
<dbReference type="Pfam" id="PF00155">
    <property type="entry name" value="Aminotran_1_2"/>
    <property type="match status" value="1"/>
</dbReference>
<dbReference type="CDD" id="cd00609">
    <property type="entry name" value="AAT_like"/>
    <property type="match status" value="1"/>
</dbReference>
<name>A0ABN0P028_TRELE</name>
<dbReference type="Gene3D" id="3.40.640.10">
    <property type="entry name" value="Type I PLP-dependent aspartate aminotransferase-like (Major domain)"/>
    <property type="match status" value="1"/>
</dbReference>
<keyword evidence="1" id="KW-0808">Transferase</keyword>
<evidence type="ECO:0000313" key="5">
    <source>
        <dbReference type="Proteomes" id="UP000016649"/>
    </source>
</evidence>
<evidence type="ECO:0000259" key="2">
    <source>
        <dbReference type="Pfam" id="PF00155"/>
    </source>
</evidence>
<evidence type="ECO:0000313" key="4">
    <source>
        <dbReference type="EMBL" id="ERJ93617.1"/>
    </source>
</evidence>
<dbReference type="Proteomes" id="UP000016649">
    <property type="component" value="Unassembled WGS sequence"/>
</dbReference>